<dbReference type="InParanoid" id="K2RB70"/>
<evidence type="ECO:0000313" key="1">
    <source>
        <dbReference type="EMBL" id="EKG19761.1"/>
    </source>
</evidence>
<sequence length="142" mass="16051">MSGTVLLDQAPPHAKAACKDQMPQHVVSKGFHPGPETPELTRAVSRASACRKPEVIRCNTYQWLQQERLVTKTSCLWFGYHNEKARPAYEGGALARVSRRYPRSFSSSWMAQVPATLGFFMSDKCYWVLSPGYLIVDQRNLC</sequence>
<accession>K2RB70</accession>
<reference evidence="1 2" key="1">
    <citation type="journal article" date="2012" name="BMC Genomics">
        <title>Tools to kill: Genome of one of the most destructive plant pathogenic fungi Macrophomina phaseolina.</title>
        <authorList>
            <person name="Islam M.S."/>
            <person name="Haque M.S."/>
            <person name="Islam M.M."/>
            <person name="Emdad E.M."/>
            <person name="Halim A."/>
            <person name="Hossen Q.M.M."/>
            <person name="Hossain M.Z."/>
            <person name="Ahmed B."/>
            <person name="Rahim S."/>
            <person name="Rahman M.S."/>
            <person name="Alam M.M."/>
            <person name="Hou S."/>
            <person name="Wan X."/>
            <person name="Saito J.A."/>
            <person name="Alam M."/>
        </authorList>
    </citation>
    <scope>NUCLEOTIDE SEQUENCE [LARGE SCALE GENOMIC DNA]</scope>
    <source>
        <strain evidence="1 2">MS6</strain>
    </source>
</reference>
<protein>
    <submittedName>
        <fullName evidence="1">Uncharacterized protein</fullName>
    </submittedName>
</protein>
<dbReference type="HOGENOM" id="CLU_1816168_0_0_1"/>
<dbReference type="VEuPathDB" id="FungiDB:MPH_02907"/>
<dbReference type="Proteomes" id="UP000007129">
    <property type="component" value="Unassembled WGS sequence"/>
</dbReference>
<name>K2RB70_MACPH</name>
<dbReference type="EMBL" id="AHHD01000109">
    <property type="protein sequence ID" value="EKG19761.1"/>
    <property type="molecule type" value="Genomic_DNA"/>
</dbReference>
<comment type="caution">
    <text evidence="1">The sequence shown here is derived from an EMBL/GenBank/DDBJ whole genome shotgun (WGS) entry which is preliminary data.</text>
</comment>
<organism evidence="1 2">
    <name type="scientific">Macrophomina phaseolina (strain MS6)</name>
    <name type="common">Charcoal rot fungus</name>
    <dbReference type="NCBI Taxonomy" id="1126212"/>
    <lineage>
        <taxon>Eukaryota</taxon>
        <taxon>Fungi</taxon>
        <taxon>Dikarya</taxon>
        <taxon>Ascomycota</taxon>
        <taxon>Pezizomycotina</taxon>
        <taxon>Dothideomycetes</taxon>
        <taxon>Dothideomycetes incertae sedis</taxon>
        <taxon>Botryosphaeriales</taxon>
        <taxon>Botryosphaeriaceae</taxon>
        <taxon>Macrophomina</taxon>
    </lineage>
</organism>
<gene>
    <name evidence="1" type="ORF">MPH_02907</name>
</gene>
<dbReference type="AlphaFoldDB" id="K2RB70"/>
<proteinExistence type="predicted"/>
<evidence type="ECO:0000313" key="2">
    <source>
        <dbReference type="Proteomes" id="UP000007129"/>
    </source>
</evidence>